<evidence type="ECO:0000256" key="1">
    <source>
        <dbReference type="ARBA" id="ARBA00004123"/>
    </source>
</evidence>
<evidence type="ECO:0000256" key="8">
    <source>
        <dbReference type="SAM" id="MobiDB-lite"/>
    </source>
</evidence>
<keyword evidence="5" id="KW-0238">DNA-binding</keyword>
<gene>
    <name evidence="10" type="ORF">K402DRAFT_356611</name>
</gene>
<dbReference type="GO" id="GO:0006261">
    <property type="term" value="P:DNA-templated DNA replication"/>
    <property type="evidence" value="ECO:0007669"/>
    <property type="project" value="InterPro"/>
</dbReference>
<dbReference type="GO" id="GO:0003677">
    <property type="term" value="F:DNA binding"/>
    <property type="evidence" value="ECO:0007669"/>
    <property type="project" value="UniProtKB-KW"/>
</dbReference>
<evidence type="ECO:0000256" key="3">
    <source>
        <dbReference type="ARBA" id="ARBA00016011"/>
    </source>
</evidence>
<feature type="region of interest" description="Disordered" evidence="8">
    <location>
        <begin position="611"/>
        <end position="685"/>
    </location>
</feature>
<dbReference type="AlphaFoldDB" id="A0A6G1GY45"/>
<comment type="similarity">
    <text evidence="2">Belongs to the DNA polymerase epsilon subunit B family.</text>
</comment>
<keyword evidence="11" id="KW-1185">Reference proteome</keyword>
<evidence type="ECO:0000256" key="6">
    <source>
        <dbReference type="ARBA" id="ARBA00023242"/>
    </source>
</evidence>
<feature type="compositionally biased region" description="Pro residues" evidence="8">
    <location>
        <begin position="24"/>
        <end position="41"/>
    </location>
</feature>
<dbReference type="GO" id="GO:0008622">
    <property type="term" value="C:epsilon DNA polymerase complex"/>
    <property type="evidence" value="ECO:0007669"/>
    <property type="project" value="InterPro"/>
</dbReference>
<feature type="compositionally biased region" description="Basic and acidic residues" evidence="8">
    <location>
        <begin position="611"/>
        <end position="630"/>
    </location>
</feature>
<comment type="subcellular location">
    <subcellularLocation>
        <location evidence="1">Nucleus</location>
    </subcellularLocation>
</comment>
<name>A0A6G1GY45_9PEZI</name>
<evidence type="ECO:0000256" key="7">
    <source>
        <dbReference type="ARBA" id="ARBA00032930"/>
    </source>
</evidence>
<organism evidence="10 11">
    <name type="scientific">Aulographum hederae CBS 113979</name>
    <dbReference type="NCBI Taxonomy" id="1176131"/>
    <lineage>
        <taxon>Eukaryota</taxon>
        <taxon>Fungi</taxon>
        <taxon>Dikarya</taxon>
        <taxon>Ascomycota</taxon>
        <taxon>Pezizomycotina</taxon>
        <taxon>Dothideomycetes</taxon>
        <taxon>Pleosporomycetidae</taxon>
        <taxon>Aulographales</taxon>
        <taxon>Aulographaceae</taxon>
    </lineage>
</organism>
<dbReference type="PANTHER" id="PTHR12708:SF0">
    <property type="entry name" value="DNA POLYMERASE EPSILON SUBUNIT 2"/>
    <property type="match status" value="1"/>
</dbReference>
<dbReference type="OrthoDB" id="10254730at2759"/>
<accession>A0A6G1GY45</accession>
<sequence length="789" mass="84503">MIQPRFSTADPIPSSSPAFGTPAHPIPPRRTAPIPFHPPGLPTSNAPKPILQIALPPGTLRLHAVRTITKKHGLNLNSTALSRLASFIGQNCGVGWLKEGLAEPVLEEVAKGWKKANAGVIIEDGDILAGILKNIEGGMSGGKLGASSRQNSFVTAPGEHNSFGRATLEKEPSFGMSGLQVEGELDEEEDKLKDPREWMKVISAFEQPRLSYNSNKKHFEKVTAKPTLLPPPSHKTALFRHRYALTHQRILRNPSFSPSAFALTPNTAHTPHKSNKITPIANLLGRHSTTHLLLGLLTISPTGTLEIADLTGSISLDLQFAVSIPPESTYFTPGMIVLVEGVYEEDYSTGDGNLGNTNGIGGTIGGKFIASSLGHPPCERRSTTLGLPDPLKTENGSSLGPAFGWTDFLGLGSERAVGSKMRSLKSRIYTPGSPHFGNKHIAIASSVHLDQPSVLSAIRSLLRHYSILPREDYPLAIVLMGNFSSVAALAGAEGTGSIEYKENFDSLASILSEFSHLIAHTTLVFVPGDGDAWPSAFSAGAATPIPRKGVPDFFTRRVERAVEGANREHRGTGKVEWTSNPSRIAWFGGTGEMVLFRDDLGGRCRRLGVRLKSEEQTPDSAGDKRARAAREGSVVADMQRAESDSSNNGDAVAGADAMDVDENDDNAPATRQGQLQQRPQVDPTTLTARRITRTLLDQAHLSPFPLASRPVHWDFAGALNMYPLPSALVLADPEMDAWVVGYMGCVVMNPGAIAVGGTEGGRRGRKQKGARWVEFDVVGGKGRVVGTEG</sequence>
<reference evidence="10" key="1">
    <citation type="journal article" date="2020" name="Stud. Mycol.">
        <title>101 Dothideomycetes genomes: a test case for predicting lifestyles and emergence of pathogens.</title>
        <authorList>
            <person name="Haridas S."/>
            <person name="Albert R."/>
            <person name="Binder M."/>
            <person name="Bloem J."/>
            <person name="Labutti K."/>
            <person name="Salamov A."/>
            <person name="Andreopoulos B."/>
            <person name="Baker S."/>
            <person name="Barry K."/>
            <person name="Bills G."/>
            <person name="Bluhm B."/>
            <person name="Cannon C."/>
            <person name="Castanera R."/>
            <person name="Culley D."/>
            <person name="Daum C."/>
            <person name="Ezra D."/>
            <person name="Gonzalez J."/>
            <person name="Henrissat B."/>
            <person name="Kuo A."/>
            <person name="Liang C."/>
            <person name="Lipzen A."/>
            <person name="Lutzoni F."/>
            <person name="Magnuson J."/>
            <person name="Mondo S."/>
            <person name="Nolan M."/>
            <person name="Ohm R."/>
            <person name="Pangilinan J."/>
            <person name="Park H.-J."/>
            <person name="Ramirez L."/>
            <person name="Alfaro M."/>
            <person name="Sun H."/>
            <person name="Tritt A."/>
            <person name="Yoshinaga Y."/>
            <person name="Zwiers L.-H."/>
            <person name="Turgeon B."/>
            <person name="Goodwin S."/>
            <person name="Spatafora J."/>
            <person name="Crous P."/>
            <person name="Grigoriev I."/>
        </authorList>
    </citation>
    <scope>NUCLEOTIDE SEQUENCE</scope>
    <source>
        <strain evidence="10">CBS 113979</strain>
    </source>
</reference>
<evidence type="ECO:0000313" key="11">
    <source>
        <dbReference type="Proteomes" id="UP000800041"/>
    </source>
</evidence>
<keyword evidence="6" id="KW-0539">Nucleus</keyword>
<protein>
    <recommendedName>
        <fullName evidence="3">DNA polymerase epsilon subunit B</fullName>
    </recommendedName>
    <alternativeName>
        <fullName evidence="7">DNA polymerase II subunit 2</fullName>
    </alternativeName>
</protein>
<feature type="region of interest" description="Disordered" evidence="8">
    <location>
        <begin position="1"/>
        <end position="41"/>
    </location>
</feature>
<feature type="compositionally biased region" description="Polar residues" evidence="8">
    <location>
        <begin position="669"/>
        <end position="683"/>
    </location>
</feature>
<dbReference type="PANTHER" id="PTHR12708">
    <property type="entry name" value="DNA POLYMERASE EPSILON SUBUNIT B"/>
    <property type="match status" value="1"/>
</dbReference>
<evidence type="ECO:0000256" key="2">
    <source>
        <dbReference type="ARBA" id="ARBA00009560"/>
    </source>
</evidence>
<dbReference type="Proteomes" id="UP000800041">
    <property type="component" value="Unassembled WGS sequence"/>
</dbReference>
<evidence type="ECO:0000259" key="9">
    <source>
        <dbReference type="Pfam" id="PF04042"/>
    </source>
</evidence>
<dbReference type="Pfam" id="PF04042">
    <property type="entry name" value="DNA_pol_E_B"/>
    <property type="match status" value="1"/>
</dbReference>
<dbReference type="EMBL" id="ML977160">
    <property type="protein sequence ID" value="KAF1985717.1"/>
    <property type="molecule type" value="Genomic_DNA"/>
</dbReference>
<dbReference type="InterPro" id="IPR016266">
    <property type="entry name" value="POLE2"/>
</dbReference>
<dbReference type="GO" id="GO:0042276">
    <property type="term" value="P:error-prone translesion synthesis"/>
    <property type="evidence" value="ECO:0007669"/>
    <property type="project" value="TreeGrafter"/>
</dbReference>
<keyword evidence="4" id="KW-0235">DNA replication</keyword>
<dbReference type="InterPro" id="IPR007185">
    <property type="entry name" value="DNA_pol_a/d/e_bsu"/>
</dbReference>
<feature type="domain" description="DNA polymerase alpha/delta/epsilon subunit B" evidence="9">
    <location>
        <begin position="441"/>
        <end position="734"/>
    </location>
</feature>
<evidence type="ECO:0000313" key="10">
    <source>
        <dbReference type="EMBL" id="KAF1985717.1"/>
    </source>
</evidence>
<proteinExistence type="inferred from homology"/>
<evidence type="ECO:0000256" key="4">
    <source>
        <dbReference type="ARBA" id="ARBA00022705"/>
    </source>
</evidence>
<evidence type="ECO:0000256" key="5">
    <source>
        <dbReference type="ARBA" id="ARBA00023125"/>
    </source>
</evidence>